<name>B3PIJ3_CELJU</name>
<dbReference type="Proteomes" id="UP000001036">
    <property type="component" value="Chromosome"/>
</dbReference>
<protein>
    <submittedName>
        <fullName evidence="3">CheW domain protein</fullName>
    </submittedName>
</protein>
<evidence type="ECO:0000313" key="3">
    <source>
        <dbReference type="EMBL" id="ACE83892.1"/>
    </source>
</evidence>
<dbReference type="GO" id="GO:0007165">
    <property type="term" value="P:signal transduction"/>
    <property type="evidence" value="ECO:0007669"/>
    <property type="project" value="InterPro"/>
</dbReference>
<feature type="domain" description="CheW-like" evidence="2">
    <location>
        <begin position="188"/>
        <end position="325"/>
    </location>
</feature>
<organism evidence="3 4">
    <name type="scientific">Cellvibrio japonicus (strain Ueda107)</name>
    <name type="common">Pseudomonas fluorescens subsp. cellulosa</name>
    <dbReference type="NCBI Taxonomy" id="498211"/>
    <lineage>
        <taxon>Bacteria</taxon>
        <taxon>Pseudomonadati</taxon>
        <taxon>Pseudomonadota</taxon>
        <taxon>Gammaproteobacteria</taxon>
        <taxon>Cellvibrionales</taxon>
        <taxon>Cellvibrionaceae</taxon>
        <taxon>Cellvibrio</taxon>
    </lineage>
</organism>
<sequence>MADIKAPQDSLASYFDELLGGDESEYMVQSLTLQPKLAAGVARVVALPQKSPAGKSSADKASSSSPKPNLVVAPPLVTPAPVYGEPETSAASPEQMQKLEKLFQSARTRLLIDSTTETAVAEQPVQPQTVTAFQERPDEIQAWDVGIPENQAGDQLASAVAVEEQRAAYQLEGVEWLDNGRPLWAQSRFDVLLFSVSGLTLAVPLISLGQIQPLTDELTPLFGQADWFMGLQPTSAGKIRTVNTARFVMPERYDENFLATAKYVVSINGVPWGLAVDSVNQPISLHPDDVKWRGDRSKRPWLAGTVKEHMCALLDIPRIGQMLIDADKNFRPAATH</sequence>
<accession>B3PIJ3</accession>
<dbReference type="AlphaFoldDB" id="B3PIJ3"/>
<proteinExistence type="predicted"/>
<dbReference type="InterPro" id="IPR002545">
    <property type="entry name" value="CheW-lke_dom"/>
</dbReference>
<dbReference type="RefSeq" id="WP_012487735.1">
    <property type="nucleotide sequence ID" value="NC_010995.1"/>
</dbReference>
<feature type="region of interest" description="Disordered" evidence="1">
    <location>
        <begin position="49"/>
        <end position="94"/>
    </location>
</feature>
<evidence type="ECO:0000259" key="2">
    <source>
        <dbReference type="PROSITE" id="PS50851"/>
    </source>
</evidence>
<dbReference type="PIRSF" id="PIRSF020479">
    <property type="entry name" value="UCP020479_CheW"/>
    <property type="match status" value="1"/>
</dbReference>
<dbReference type="EMBL" id="CP000934">
    <property type="protein sequence ID" value="ACE83892.1"/>
    <property type="molecule type" value="Genomic_DNA"/>
</dbReference>
<feature type="compositionally biased region" description="Low complexity" evidence="1">
    <location>
        <begin position="50"/>
        <end position="82"/>
    </location>
</feature>
<dbReference type="KEGG" id="cja:CJA_2133"/>
<dbReference type="SUPFAM" id="SSF50341">
    <property type="entry name" value="CheW-like"/>
    <property type="match status" value="1"/>
</dbReference>
<keyword evidence="4" id="KW-1185">Reference proteome</keyword>
<dbReference type="SMART" id="SM00260">
    <property type="entry name" value="CheW"/>
    <property type="match status" value="1"/>
</dbReference>
<gene>
    <name evidence="3" type="ordered locus">CJA_2133</name>
</gene>
<dbReference type="eggNOG" id="COG0835">
    <property type="taxonomic scope" value="Bacteria"/>
</dbReference>
<dbReference type="InterPro" id="IPR014506">
    <property type="entry name" value="UCP020479_CheW"/>
</dbReference>
<dbReference type="GO" id="GO:0006935">
    <property type="term" value="P:chemotaxis"/>
    <property type="evidence" value="ECO:0007669"/>
    <property type="project" value="InterPro"/>
</dbReference>
<dbReference type="HOGENOM" id="CLU_062232_1_1_6"/>
<evidence type="ECO:0000313" key="4">
    <source>
        <dbReference type="Proteomes" id="UP000001036"/>
    </source>
</evidence>
<evidence type="ECO:0000256" key="1">
    <source>
        <dbReference type="SAM" id="MobiDB-lite"/>
    </source>
</evidence>
<dbReference type="STRING" id="498211.CJA_2133"/>
<dbReference type="PROSITE" id="PS50851">
    <property type="entry name" value="CHEW"/>
    <property type="match status" value="1"/>
</dbReference>
<dbReference type="Pfam" id="PF01584">
    <property type="entry name" value="CheW"/>
    <property type="match status" value="1"/>
</dbReference>
<reference evidence="3 4" key="1">
    <citation type="journal article" date="2008" name="J. Bacteriol.">
        <title>Insights into plant cell wall degradation from the genome sequence of the soil bacterium Cellvibrio japonicus.</title>
        <authorList>
            <person name="Deboy R.T."/>
            <person name="Mongodin E.F."/>
            <person name="Fouts D.E."/>
            <person name="Tailford L.E."/>
            <person name="Khouri H."/>
            <person name="Emerson J.B."/>
            <person name="Mohamoud Y."/>
            <person name="Watkins K."/>
            <person name="Henrissat B."/>
            <person name="Gilbert H.J."/>
            <person name="Nelson K.E."/>
        </authorList>
    </citation>
    <scope>NUCLEOTIDE SEQUENCE [LARGE SCALE GENOMIC DNA]</scope>
    <source>
        <strain evidence="3 4">Ueda107</strain>
    </source>
</reference>
<dbReference type="InterPro" id="IPR036061">
    <property type="entry name" value="CheW-like_dom_sf"/>
</dbReference>